<dbReference type="InterPro" id="IPR016024">
    <property type="entry name" value="ARM-type_fold"/>
</dbReference>
<dbReference type="GO" id="GO:0006406">
    <property type="term" value="P:mRNA export from nucleus"/>
    <property type="evidence" value="ECO:0007669"/>
    <property type="project" value="InterPro"/>
</dbReference>
<feature type="domain" description="MIF4G-like type 1" evidence="2">
    <location>
        <begin position="349"/>
        <end position="539"/>
    </location>
</feature>
<feature type="compositionally biased region" description="Basic residues" evidence="1">
    <location>
        <begin position="19"/>
        <end position="28"/>
    </location>
</feature>
<dbReference type="SUPFAM" id="SSF48371">
    <property type="entry name" value="ARM repeat"/>
    <property type="match status" value="3"/>
</dbReference>
<dbReference type="AlphaFoldDB" id="A0A9P4JWV5"/>
<evidence type="ECO:0000259" key="3">
    <source>
        <dbReference type="Pfam" id="PF09090"/>
    </source>
</evidence>
<reference evidence="5" key="1">
    <citation type="journal article" date="2020" name="Stud. Mycol.">
        <title>101 Dothideomycetes genomes: A test case for predicting lifestyles and emergence of pathogens.</title>
        <authorList>
            <person name="Haridas S."/>
            <person name="Albert R."/>
            <person name="Binder M."/>
            <person name="Bloem J."/>
            <person name="LaButti K."/>
            <person name="Salamov A."/>
            <person name="Andreopoulos B."/>
            <person name="Baker S."/>
            <person name="Barry K."/>
            <person name="Bills G."/>
            <person name="Bluhm B."/>
            <person name="Cannon C."/>
            <person name="Castanera R."/>
            <person name="Culley D."/>
            <person name="Daum C."/>
            <person name="Ezra D."/>
            <person name="Gonzalez J."/>
            <person name="Henrissat B."/>
            <person name="Kuo A."/>
            <person name="Liang C."/>
            <person name="Lipzen A."/>
            <person name="Lutzoni F."/>
            <person name="Magnuson J."/>
            <person name="Mondo S."/>
            <person name="Nolan M."/>
            <person name="Ohm R."/>
            <person name="Pangilinan J."/>
            <person name="Park H.-J."/>
            <person name="Ramirez L."/>
            <person name="Alfaro M."/>
            <person name="Sun H."/>
            <person name="Tritt A."/>
            <person name="Yoshinaga Y."/>
            <person name="Zwiers L.-H."/>
            <person name="Turgeon B."/>
            <person name="Goodwin S."/>
            <person name="Spatafora J."/>
            <person name="Crous P."/>
            <person name="Grigoriev I."/>
        </authorList>
    </citation>
    <scope>NUCLEOTIDE SEQUENCE [LARGE SCALE GENOMIC DNA]</scope>
    <source>
        <strain evidence="5">CBS 304.66</strain>
    </source>
</reference>
<sequence>MDTDVKQEDREDGRDRGRNRGGNSRKRRYEADDDDNQGRRGPPPTQRRRNDEPPRRRYEEPPVSKIRRLLLNIASSTNLPQDEATYLAQYLSEHYDDEDARAQFFNLLPSLLIEQPFKIPFAAAVAFYANDVKPDITAEAIKCVGAHAQDALNTGEWREFKLLLRFLACLQSLYQDDGIFGFLRQLFEETVVDLQSAKENDVIGIELVKIILLTIPYALVSGGSRFHGQAKDLLGNTQIVAENMVPIEGLIATYATDSEDKSFAYHSVIGLLQQQLMNEANAGWRFACIPRFDANVLKNVNDEESLPNAPPTYTFPTFVVPSPVNPGAKPIFPEAFFSLFADTESETVPRKADIACSLLRDAIVDTIDQLDFNREAAAKFLIDIDCYWSLETFAKRSIAFDKFRDDPVNKGLFKSEDMIVDGIFSLLFKLPNPDHKLVYYHSLITQCCKQAPAAIAPSLGRAIRFIYKHIDIMDLELANRFLDWFSHHLSNFEFRWRWTEWTEYLSMSDLEPHKAFILSALDKEIRLSFAKRIRSTVPNDYHYIVPESLEEGNDPEFKYADSSTPFAAEGQTLLTQFRKKAPDEEIQATIDKIHGQAAEQGIADVLVPSTDVFMTVICRVGSKSLSHFLSCIERGKNRLISIAQSSDAARRQILTSVVEYWKDHPGTGVNIVNKLLNYGILGPMTVIQWVLGDQLGNGTILAKGWVYEMVATTVVKVTKRNRQIASTRLQKGLPQDQVKTVDTALAEGRDSAREMFKYINDALAGVTQGAVDGLQTDPTLSQEDGELIRAWGKRWQTVFLRMAQVEESVIGVDAVETRLKILAVEDEVASQPKHDGNGVEAVANGGAIMA</sequence>
<dbReference type="PANTHER" id="PTHR12412">
    <property type="entry name" value="CAP BINDING PROTEIN"/>
    <property type="match status" value="1"/>
</dbReference>
<evidence type="ECO:0000313" key="5">
    <source>
        <dbReference type="Proteomes" id="UP000800093"/>
    </source>
</evidence>
<dbReference type="Pfam" id="PF09090">
    <property type="entry name" value="MIF4G_like_2"/>
    <property type="match status" value="1"/>
</dbReference>
<dbReference type="InterPro" id="IPR015174">
    <property type="entry name" value="MIF4G-like_typ-2"/>
</dbReference>
<dbReference type="GO" id="GO:0005634">
    <property type="term" value="C:nucleus"/>
    <property type="evidence" value="ECO:0007669"/>
    <property type="project" value="TreeGrafter"/>
</dbReference>
<dbReference type="EMBL" id="ML986743">
    <property type="protein sequence ID" value="KAF2258654.1"/>
    <property type="molecule type" value="Genomic_DNA"/>
</dbReference>
<dbReference type="GO" id="GO:0003729">
    <property type="term" value="F:mRNA binding"/>
    <property type="evidence" value="ECO:0007669"/>
    <property type="project" value="TreeGrafter"/>
</dbReference>
<dbReference type="OrthoDB" id="10252707at2759"/>
<dbReference type="GO" id="GO:0005846">
    <property type="term" value="C:nuclear cap binding complex"/>
    <property type="evidence" value="ECO:0007669"/>
    <property type="project" value="InterPro"/>
</dbReference>
<dbReference type="GO" id="GO:0000184">
    <property type="term" value="P:nuclear-transcribed mRNA catabolic process, nonsense-mediated decay"/>
    <property type="evidence" value="ECO:0007669"/>
    <property type="project" value="TreeGrafter"/>
</dbReference>
<name>A0A9P4JWV5_9PLEO</name>
<dbReference type="Gene3D" id="1.25.40.180">
    <property type="match status" value="3"/>
</dbReference>
<feature type="compositionally biased region" description="Basic and acidic residues" evidence="1">
    <location>
        <begin position="1"/>
        <end position="18"/>
    </location>
</feature>
<feature type="compositionally biased region" description="Basic and acidic residues" evidence="1">
    <location>
        <begin position="48"/>
        <end position="62"/>
    </location>
</feature>
<protein>
    <recommendedName>
        <fullName evidence="6">Cap binding protein</fullName>
    </recommendedName>
</protein>
<evidence type="ECO:0000313" key="4">
    <source>
        <dbReference type="EMBL" id="KAF2258654.1"/>
    </source>
</evidence>
<evidence type="ECO:0000256" key="1">
    <source>
        <dbReference type="SAM" id="MobiDB-lite"/>
    </source>
</evidence>
<comment type="caution">
    <text evidence="4">The sequence shown here is derived from an EMBL/GenBank/DDBJ whole genome shotgun (WGS) entry which is preliminary data.</text>
</comment>
<dbReference type="GO" id="GO:0000339">
    <property type="term" value="F:RNA cap binding"/>
    <property type="evidence" value="ECO:0007669"/>
    <property type="project" value="InterPro"/>
</dbReference>
<evidence type="ECO:0000259" key="2">
    <source>
        <dbReference type="Pfam" id="PF09088"/>
    </source>
</evidence>
<dbReference type="FunFam" id="1.25.40.180:FF:000045">
    <property type="entry name" value="snRNA cap binding complex subunit (Gcr3), putative"/>
    <property type="match status" value="1"/>
</dbReference>
<accession>A0A9P4JWV5</accession>
<dbReference type="Pfam" id="PF09088">
    <property type="entry name" value="MIF4G_like"/>
    <property type="match status" value="1"/>
</dbReference>
<dbReference type="InterPro" id="IPR027159">
    <property type="entry name" value="CBP80"/>
</dbReference>
<proteinExistence type="predicted"/>
<dbReference type="Proteomes" id="UP000800093">
    <property type="component" value="Unassembled WGS sequence"/>
</dbReference>
<feature type="domain" description="MIF4G-like type 2" evidence="3">
    <location>
        <begin position="557"/>
        <end position="807"/>
    </location>
</feature>
<feature type="region of interest" description="Disordered" evidence="1">
    <location>
        <begin position="1"/>
        <end position="62"/>
    </location>
</feature>
<keyword evidence="5" id="KW-1185">Reference proteome</keyword>
<evidence type="ECO:0008006" key="6">
    <source>
        <dbReference type="Google" id="ProtNLM"/>
    </source>
</evidence>
<organism evidence="4 5">
    <name type="scientific">Lojkania enalia</name>
    <dbReference type="NCBI Taxonomy" id="147567"/>
    <lineage>
        <taxon>Eukaryota</taxon>
        <taxon>Fungi</taxon>
        <taxon>Dikarya</taxon>
        <taxon>Ascomycota</taxon>
        <taxon>Pezizomycotina</taxon>
        <taxon>Dothideomycetes</taxon>
        <taxon>Pleosporomycetidae</taxon>
        <taxon>Pleosporales</taxon>
        <taxon>Pleosporales incertae sedis</taxon>
        <taxon>Lojkania</taxon>
    </lineage>
</organism>
<dbReference type="PANTHER" id="PTHR12412:SF2">
    <property type="entry name" value="NUCLEAR CAP-BINDING PROTEIN SUBUNIT 1"/>
    <property type="match status" value="1"/>
</dbReference>
<gene>
    <name evidence="4" type="ORF">CC78DRAFT_504248</name>
</gene>
<dbReference type="InterPro" id="IPR015172">
    <property type="entry name" value="MIF4G-like_typ-1"/>
</dbReference>